<dbReference type="VEuPathDB" id="MicrosporidiaDB:CWI37_0244p0020"/>
<evidence type="ECO:0000259" key="2">
    <source>
        <dbReference type="Pfam" id="PF01105"/>
    </source>
</evidence>
<name>A0A4Q9L7U1_9MICR</name>
<dbReference type="AlphaFoldDB" id="A0A4Q9L7U1"/>
<keyword evidence="1" id="KW-1133">Transmembrane helix</keyword>
<organism evidence="3 4">
    <name type="scientific">Hamiltosporidium tvaerminnensis</name>
    <dbReference type="NCBI Taxonomy" id="1176355"/>
    <lineage>
        <taxon>Eukaryota</taxon>
        <taxon>Fungi</taxon>
        <taxon>Fungi incertae sedis</taxon>
        <taxon>Microsporidia</taxon>
        <taxon>Dubosqiidae</taxon>
        <taxon>Hamiltosporidium</taxon>
    </lineage>
</organism>
<dbReference type="EMBL" id="PITJ01000244">
    <property type="protein sequence ID" value="TBU03727.1"/>
    <property type="molecule type" value="Genomic_DNA"/>
</dbReference>
<evidence type="ECO:0000313" key="4">
    <source>
        <dbReference type="Proteomes" id="UP000292362"/>
    </source>
</evidence>
<dbReference type="InterPro" id="IPR009038">
    <property type="entry name" value="GOLD_dom"/>
</dbReference>
<evidence type="ECO:0000256" key="1">
    <source>
        <dbReference type="SAM" id="Phobius"/>
    </source>
</evidence>
<accession>A0A4Q9L7U1</accession>
<keyword evidence="1" id="KW-0472">Membrane</keyword>
<protein>
    <recommendedName>
        <fullName evidence="2">GOLD domain-containing protein</fullName>
    </recommendedName>
</protein>
<sequence>MILFSIFLVSILAGEVKIPPNGRLHFEDSAKQNQLYKFEFYESSGKPVHVTIMDNRQRKIAEWNTQYAVMHTKAQNATTYDFIIRNPNKAEVSVFFRCPDVKKELHGALGPIEDVDYVAAFEELLKNDVVSYRNYSKKQKQHSEMVSKSRIWIIVLMIGEIAFSIAIIRYLHVMTTSYFNQRIKM</sequence>
<feature type="domain" description="GOLD" evidence="2">
    <location>
        <begin position="16"/>
        <end position="179"/>
    </location>
</feature>
<dbReference type="Pfam" id="PF01105">
    <property type="entry name" value="EMP24_GP25L"/>
    <property type="match status" value="1"/>
</dbReference>
<comment type="caution">
    <text evidence="3">The sequence shown here is derived from an EMBL/GenBank/DDBJ whole genome shotgun (WGS) entry which is preliminary data.</text>
</comment>
<keyword evidence="1" id="KW-0812">Transmembrane</keyword>
<evidence type="ECO:0000313" key="3">
    <source>
        <dbReference type="EMBL" id="TBU03727.1"/>
    </source>
</evidence>
<reference evidence="3 4" key="1">
    <citation type="submission" date="2017-12" db="EMBL/GenBank/DDBJ databases">
        <authorList>
            <person name="Pombert J.-F."/>
            <person name="Haag K.L."/>
            <person name="Ebert D."/>
        </authorList>
    </citation>
    <scope>NUCLEOTIDE SEQUENCE [LARGE SCALE GENOMIC DNA]</scope>
    <source>
        <strain evidence="3">FI-OER-3-3</strain>
    </source>
</reference>
<dbReference type="Proteomes" id="UP000292362">
    <property type="component" value="Unassembled WGS sequence"/>
</dbReference>
<proteinExistence type="predicted"/>
<gene>
    <name evidence="3" type="ORF">CWI37_0244p0020</name>
</gene>
<feature type="transmembrane region" description="Helical" evidence="1">
    <location>
        <begin position="151"/>
        <end position="172"/>
    </location>
</feature>